<evidence type="ECO:0000256" key="1">
    <source>
        <dbReference type="SAM" id="SignalP"/>
    </source>
</evidence>
<accession>A0A0G3BDC6</accession>
<dbReference type="AlphaFoldDB" id="A0A0G3BDC6"/>
<organism evidence="3 4">
    <name type="scientific">Caldimonas brevitalea</name>
    <dbReference type="NCBI Taxonomy" id="413882"/>
    <lineage>
        <taxon>Bacteria</taxon>
        <taxon>Pseudomonadati</taxon>
        <taxon>Pseudomonadota</taxon>
        <taxon>Betaproteobacteria</taxon>
        <taxon>Burkholderiales</taxon>
        <taxon>Sphaerotilaceae</taxon>
        <taxon>Caldimonas</taxon>
    </lineage>
</organism>
<proteinExistence type="predicted"/>
<evidence type="ECO:0000259" key="2">
    <source>
        <dbReference type="Pfam" id="PF13449"/>
    </source>
</evidence>
<dbReference type="RefSeq" id="WP_238947750.1">
    <property type="nucleotide sequence ID" value="NZ_CP011371.1"/>
</dbReference>
<dbReference type="SUPFAM" id="SSF63829">
    <property type="entry name" value="Calcium-dependent phosphotriesterase"/>
    <property type="match status" value="1"/>
</dbReference>
<dbReference type="InterPro" id="IPR027372">
    <property type="entry name" value="Phytase-like_dom"/>
</dbReference>
<dbReference type="PANTHER" id="PTHR37957:SF1">
    <property type="entry name" value="PHYTASE-LIKE DOMAIN-CONTAINING PROTEIN"/>
    <property type="match status" value="1"/>
</dbReference>
<feature type="chain" id="PRO_5005183864" evidence="1">
    <location>
        <begin position="25"/>
        <end position="431"/>
    </location>
</feature>
<feature type="signal peptide" evidence="1">
    <location>
        <begin position="1"/>
        <end position="24"/>
    </location>
</feature>
<gene>
    <name evidence="3" type="ORF">AAW51_0698</name>
</gene>
<dbReference type="PATRIC" id="fig|413882.6.peg.738"/>
<protein>
    <submittedName>
        <fullName evidence="3">Glycerophosphoryl diester phosphodiesterase</fullName>
    </submittedName>
</protein>
<dbReference type="PANTHER" id="PTHR37957">
    <property type="entry name" value="BLR7070 PROTEIN"/>
    <property type="match status" value="1"/>
</dbReference>
<dbReference type="STRING" id="413882.AAW51_0698"/>
<name>A0A0G3BDC6_9BURK</name>
<reference evidence="3 4" key="1">
    <citation type="submission" date="2015-05" db="EMBL/GenBank/DDBJ databases">
        <authorList>
            <person name="Tang B."/>
            <person name="Yu Y."/>
        </authorList>
    </citation>
    <scope>NUCLEOTIDE SEQUENCE [LARGE SCALE GENOMIC DNA]</scope>
    <source>
        <strain evidence="3 4">DSM 7029</strain>
    </source>
</reference>
<dbReference type="Proteomes" id="UP000035352">
    <property type="component" value="Chromosome"/>
</dbReference>
<sequence length="431" mass="46867">MHPYSLLRPLAAVVTLLCAQAGLAAHPAQPLLTGWAGMPAATFADGPTSGQFATPNTYGTHIPPYLHRQPVQGFSGVLRGPGHNTFRFLTDNGFGGKANSADALLRLYTVKVDFRSRRGGSGRVMPATWHSGRPTWRFDASTRITLNDADHQLGLPIQADHAHYYNDSARPPVDPQIRRDRLLTGADLDVESVRRDRHGHYWFGDEFGPYLVKTDAQGKVLRPAIPLPGVRAPEHAEVVQGNATANIGASGGFEGLAINASGTRLYTLLEKSVAGDPASTLRISEFDLSSEAYTGTVYHYPLDAAGVAIGDMTAIDDTRFIVIERNNGTATTPTPPFKKLYLVDLAGVPHGGVVRKTELVDLMNVPDPDDLDRDGRRVYTMPYVTIEDVLVLNDHTLLVVNDNNFPYGGGREAAADNTEFVRISLPRSLRR</sequence>
<evidence type="ECO:0000313" key="4">
    <source>
        <dbReference type="Proteomes" id="UP000035352"/>
    </source>
</evidence>
<feature type="domain" description="Phytase-like" evidence="2">
    <location>
        <begin position="69"/>
        <end position="405"/>
    </location>
</feature>
<keyword evidence="4" id="KW-1185">Reference proteome</keyword>
<dbReference type="Pfam" id="PF13449">
    <property type="entry name" value="Phytase-like"/>
    <property type="match status" value="1"/>
</dbReference>
<keyword evidence="1" id="KW-0732">Signal</keyword>
<dbReference type="EMBL" id="CP011371">
    <property type="protein sequence ID" value="AKJ27389.1"/>
    <property type="molecule type" value="Genomic_DNA"/>
</dbReference>
<dbReference type="KEGG" id="pbh:AAW51_0698"/>
<evidence type="ECO:0000313" key="3">
    <source>
        <dbReference type="EMBL" id="AKJ27389.1"/>
    </source>
</evidence>